<evidence type="ECO:0000256" key="1">
    <source>
        <dbReference type="SAM" id="Phobius"/>
    </source>
</evidence>
<sequence length="201" mass="22412">MSDGGEVFGDGHGRFLLACIRLQIDCFTKKEILANYSRVKMSDRCVSNGIGMITAMIFFLPLLLLCSFSLAHGQGCPAGQQKDPVTLVQIEQVWLRAVEQHDKAALECILADEFEEANFDGSLIDRRAMLATVAKPSTVHFELSELHAHVHGNSAYVRGVGGTRSQDGKFHAKNRFTDIFVYRDGRWQCVAGHESHFPEER</sequence>
<evidence type="ECO:0000313" key="4">
    <source>
        <dbReference type="Proteomes" id="UP000564385"/>
    </source>
</evidence>
<accession>A0A852VJ15</accession>
<proteinExistence type="predicted"/>
<dbReference type="EMBL" id="JACCCU010000003">
    <property type="protein sequence ID" value="NYF91717.1"/>
    <property type="molecule type" value="Genomic_DNA"/>
</dbReference>
<feature type="transmembrane region" description="Helical" evidence="1">
    <location>
        <begin position="50"/>
        <end position="71"/>
    </location>
</feature>
<organism evidence="3 4">
    <name type="scientific">Tunturiibacter lichenicola</name>
    <dbReference type="NCBI Taxonomy" id="2051959"/>
    <lineage>
        <taxon>Bacteria</taxon>
        <taxon>Pseudomonadati</taxon>
        <taxon>Acidobacteriota</taxon>
        <taxon>Terriglobia</taxon>
        <taxon>Terriglobales</taxon>
        <taxon>Acidobacteriaceae</taxon>
        <taxon>Tunturiibacter</taxon>
    </lineage>
</organism>
<keyword evidence="1" id="KW-0812">Transmembrane</keyword>
<dbReference type="GO" id="GO:0016853">
    <property type="term" value="F:isomerase activity"/>
    <property type="evidence" value="ECO:0007669"/>
    <property type="project" value="UniProtKB-KW"/>
</dbReference>
<keyword evidence="1" id="KW-0472">Membrane</keyword>
<dbReference type="InterPro" id="IPR027843">
    <property type="entry name" value="DUF4440"/>
</dbReference>
<protein>
    <submittedName>
        <fullName evidence="3">Ketosteroid isomerase-like protein</fullName>
    </submittedName>
</protein>
<name>A0A852VJ15_9BACT</name>
<dbReference type="InterPro" id="IPR032710">
    <property type="entry name" value="NTF2-like_dom_sf"/>
</dbReference>
<dbReference type="AlphaFoldDB" id="A0A852VJ15"/>
<dbReference type="Gene3D" id="3.10.450.50">
    <property type="match status" value="1"/>
</dbReference>
<evidence type="ECO:0000313" key="3">
    <source>
        <dbReference type="EMBL" id="NYF91717.1"/>
    </source>
</evidence>
<feature type="domain" description="DUF4440" evidence="2">
    <location>
        <begin position="88"/>
        <end position="189"/>
    </location>
</feature>
<evidence type="ECO:0000259" key="2">
    <source>
        <dbReference type="Pfam" id="PF14534"/>
    </source>
</evidence>
<keyword evidence="1" id="KW-1133">Transmembrane helix</keyword>
<gene>
    <name evidence="3" type="ORF">HDF08_003836</name>
</gene>
<dbReference type="SUPFAM" id="SSF54427">
    <property type="entry name" value="NTF2-like"/>
    <property type="match status" value="1"/>
</dbReference>
<comment type="caution">
    <text evidence="3">The sequence shown here is derived from an EMBL/GenBank/DDBJ whole genome shotgun (WGS) entry which is preliminary data.</text>
</comment>
<dbReference type="Pfam" id="PF14534">
    <property type="entry name" value="DUF4440"/>
    <property type="match status" value="1"/>
</dbReference>
<reference evidence="3 4" key="1">
    <citation type="submission" date="2020-07" db="EMBL/GenBank/DDBJ databases">
        <title>Genomic Encyclopedia of Type Strains, Phase IV (KMG-V): Genome sequencing to study the core and pangenomes of soil and plant-associated prokaryotes.</title>
        <authorList>
            <person name="Whitman W."/>
        </authorList>
    </citation>
    <scope>NUCLEOTIDE SEQUENCE [LARGE SCALE GENOMIC DNA]</scope>
    <source>
        <strain evidence="3 4">M8UP22</strain>
    </source>
</reference>
<dbReference type="Proteomes" id="UP000564385">
    <property type="component" value="Unassembled WGS sequence"/>
</dbReference>